<reference evidence="1 2" key="1">
    <citation type="submission" date="2015-01" db="EMBL/GenBank/DDBJ databases">
        <title>Evolution of Trichinella species and genotypes.</title>
        <authorList>
            <person name="Korhonen P.K."/>
            <person name="Edoardo P."/>
            <person name="Giuseppe L.R."/>
            <person name="Gasser R.B."/>
        </authorList>
    </citation>
    <scope>NUCLEOTIDE SEQUENCE [LARGE SCALE GENOMIC DNA]</scope>
    <source>
        <strain evidence="1">ISS1980</strain>
    </source>
</reference>
<dbReference type="Proteomes" id="UP000054843">
    <property type="component" value="Unassembled WGS sequence"/>
</dbReference>
<sequence>MGYLKRKIQETSYQRRRKITKFTSLMFLTLDKSQRSFVKKSVAEALNLKEPLVSVSMEPLSSNGGDCKRVRQVKMWLNAVKDHENRRELVEALCLRKKRERPNVRLEIKQFSHLTPLQLAEDFTNLSTSFDDLIGPRGRTNSDLFYPRLDCLWFYSGKWNDNQHQNAVCKDKEAIGIKDKEEKEVIQTPHNCLRRQNALIGKGAESITSNRMEPE</sequence>
<evidence type="ECO:0000313" key="2">
    <source>
        <dbReference type="Proteomes" id="UP000054843"/>
    </source>
</evidence>
<protein>
    <submittedName>
        <fullName evidence="1">Uncharacterized protein</fullName>
    </submittedName>
</protein>
<proteinExistence type="predicted"/>
<accession>A0A0V1M112</accession>
<name>A0A0V1M112_9BILA</name>
<evidence type="ECO:0000313" key="1">
    <source>
        <dbReference type="EMBL" id="KRZ65461.1"/>
    </source>
</evidence>
<organism evidence="1 2">
    <name type="scientific">Trichinella papuae</name>
    <dbReference type="NCBI Taxonomy" id="268474"/>
    <lineage>
        <taxon>Eukaryota</taxon>
        <taxon>Metazoa</taxon>
        <taxon>Ecdysozoa</taxon>
        <taxon>Nematoda</taxon>
        <taxon>Enoplea</taxon>
        <taxon>Dorylaimia</taxon>
        <taxon>Trichinellida</taxon>
        <taxon>Trichinellidae</taxon>
        <taxon>Trichinella</taxon>
    </lineage>
</organism>
<dbReference type="AlphaFoldDB" id="A0A0V1M112"/>
<comment type="caution">
    <text evidence="1">The sequence shown here is derived from an EMBL/GenBank/DDBJ whole genome shotgun (WGS) entry which is preliminary data.</text>
</comment>
<keyword evidence="2" id="KW-1185">Reference proteome</keyword>
<gene>
    <name evidence="1" type="ORF">T10_5000</name>
</gene>
<dbReference type="EMBL" id="JYDO01000355">
    <property type="protein sequence ID" value="KRZ65461.1"/>
    <property type="molecule type" value="Genomic_DNA"/>
</dbReference>